<name>A0AAJ7S2W8_9HYME</name>
<evidence type="ECO:0000313" key="2">
    <source>
        <dbReference type="Proteomes" id="UP000694925"/>
    </source>
</evidence>
<feature type="region of interest" description="Disordered" evidence="1">
    <location>
        <begin position="101"/>
        <end position="141"/>
    </location>
</feature>
<evidence type="ECO:0000256" key="1">
    <source>
        <dbReference type="SAM" id="MobiDB-lite"/>
    </source>
</evidence>
<dbReference type="Proteomes" id="UP000694925">
    <property type="component" value="Unplaced"/>
</dbReference>
<evidence type="ECO:0000313" key="3">
    <source>
        <dbReference type="RefSeq" id="XP_026670351.1"/>
    </source>
</evidence>
<accession>A0AAJ7S2W8</accession>
<protein>
    <submittedName>
        <fullName evidence="3">Uncharacterized protein LOC113464494</fullName>
    </submittedName>
</protein>
<dbReference type="RefSeq" id="XP_026670351.1">
    <property type="nucleotide sequence ID" value="XM_026814550.1"/>
</dbReference>
<organism evidence="2 3">
    <name type="scientific">Ceratina calcarata</name>
    <dbReference type="NCBI Taxonomy" id="156304"/>
    <lineage>
        <taxon>Eukaryota</taxon>
        <taxon>Metazoa</taxon>
        <taxon>Ecdysozoa</taxon>
        <taxon>Arthropoda</taxon>
        <taxon>Hexapoda</taxon>
        <taxon>Insecta</taxon>
        <taxon>Pterygota</taxon>
        <taxon>Neoptera</taxon>
        <taxon>Endopterygota</taxon>
        <taxon>Hymenoptera</taxon>
        <taxon>Apocrita</taxon>
        <taxon>Aculeata</taxon>
        <taxon>Apoidea</taxon>
        <taxon>Anthophila</taxon>
        <taxon>Apidae</taxon>
        <taxon>Ceratina</taxon>
        <taxon>Zadontomerus</taxon>
    </lineage>
</organism>
<dbReference type="GeneID" id="113464494"/>
<dbReference type="KEGG" id="ccal:113464494"/>
<feature type="compositionally biased region" description="Polar residues" evidence="1">
    <location>
        <begin position="101"/>
        <end position="121"/>
    </location>
</feature>
<dbReference type="AlphaFoldDB" id="A0AAJ7S2W8"/>
<reference evidence="3" key="1">
    <citation type="submission" date="2025-08" db="UniProtKB">
        <authorList>
            <consortium name="RefSeq"/>
        </authorList>
    </citation>
    <scope>IDENTIFICATION</scope>
    <source>
        <tissue evidence="3">Whole body</tissue>
    </source>
</reference>
<feature type="compositionally biased region" description="Basic and acidic residues" evidence="1">
    <location>
        <begin position="33"/>
        <end position="43"/>
    </location>
</feature>
<feature type="region of interest" description="Disordered" evidence="1">
    <location>
        <begin position="1"/>
        <end position="69"/>
    </location>
</feature>
<feature type="compositionally biased region" description="Acidic residues" evidence="1">
    <location>
        <begin position="1"/>
        <end position="13"/>
    </location>
</feature>
<proteinExistence type="predicted"/>
<keyword evidence="2" id="KW-1185">Reference proteome</keyword>
<sequence length="319" mass="35184">MEESSDLTEEVETESTTSRNENGLCPDNVVADDEGKGASERTIECPYEPPSPSKTKDGVTGTKVKRKVRSTRKKLNAMISNTSLYFSDTDSEGELTTISAPVRSLSTTTEEPQGPTISITTDDTEPIEGMNILSPDDRSPSLRSFVDNLTDIDEIYPSDAENEQKETLKVGESSCQGDTDLEDFEGEDEVQSTIFVQPRSDIFCDYSGETVMTKEGDGPFSVEVRNKIYREEAPRNERGSTPDIVVVCNTDEEDMDVSGEEELDEACCTQKEFLEDLDVLTASLVVMRNVNKLENMLNVKDGSDDAVSDCHTDVEDVDN</sequence>
<gene>
    <name evidence="3" type="primary">LOC113464494</name>
</gene>